<evidence type="ECO:0000313" key="3">
    <source>
        <dbReference type="Proteomes" id="UP000301751"/>
    </source>
</evidence>
<proteinExistence type="predicted"/>
<dbReference type="PROSITE" id="PS51257">
    <property type="entry name" value="PROKAR_LIPOPROTEIN"/>
    <property type="match status" value="1"/>
</dbReference>
<protein>
    <recommendedName>
        <fullName evidence="1">ABC-type transport auxiliary lipoprotein component domain-containing protein</fullName>
    </recommendedName>
</protein>
<gene>
    <name evidence="2" type="ORF">AQPW35_17050</name>
</gene>
<dbReference type="InterPro" id="IPR005586">
    <property type="entry name" value="ABC_trans_aux"/>
</dbReference>
<dbReference type="RefSeq" id="WP_137732369.1">
    <property type="nucleotide sequence ID" value="NZ_BJCL01000003.1"/>
</dbReference>
<evidence type="ECO:0000313" key="2">
    <source>
        <dbReference type="EMBL" id="GCL62624.1"/>
    </source>
</evidence>
<reference evidence="3" key="1">
    <citation type="submission" date="2019-03" db="EMBL/GenBank/DDBJ databases">
        <title>Aquabacterium pictum sp.nov., the first bacteriochlorophyll a-containing freshwater bacterium in the genus Aquabacterium of the class Betaproteobacteria.</title>
        <authorList>
            <person name="Hirose S."/>
            <person name="Tank M."/>
            <person name="Hara E."/>
            <person name="Tamaki H."/>
            <person name="Takaichi S."/>
            <person name="Haruta S."/>
            <person name="Hanada S."/>
        </authorList>
    </citation>
    <scope>NUCLEOTIDE SEQUENCE [LARGE SCALE GENOMIC DNA]</scope>
    <source>
        <strain evidence="3">W35</strain>
    </source>
</reference>
<dbReference type="Proteomes" id="UP000301751">
    <property type="component" value="Unassembled WGS sequence"/>
</dbReference>
<dbReference type="AlphaFoldDB" id="A0A480AM21"/>
<dbReference type="InterPro" id="IPR006311">
    <property type="entry name" value="TAT_signal"/>
</dbReference>
<sequence>MTTRPSPATGRRAALAWLGMLGLAGCSASLLPKPPAAPALYGLDDGAPAPARPPAPPGAPSLLVAVPRAAAGLDTRLMAYQRTPQRIEHFTASEWLDAPPRLLAPLLVRAAEATGAFRAVLLGPAAGSTSWRLDTELLRLQQNFSAGGPSQVRLTLRAVLVDTASRTVLGAREFDTSQPAPSDDAAGGAAAAQRAALQLAQALADFCAALAARPGG</sequence>
<dbReference type="PROSITE" id="PS51318">
    <property type="entry name" value="TAT"/>
    <property type="match status" value="1"/>
</dbReference>
<evidence type="ECO:0000259" key="1">
    <source>
        <dbReference type="Pfam" id="PF03886"/>
    </source>
</evidence>
<dbReference type="OrthoDB" id="5624722at2"/>
<organism evidence="2 3">
    <name type="scientific">Pseudaquabacterium pictum</name>
    <dbReference type="NCBI Taxonomy" id="2315236"/>
    <lineage>
        <taxon>Bacteria</taxon>
        <taxon>Pseudomonadati</taxon>
        <taxon>Pseudomonadota</taxon>
        <taxon>Betaproteobacteria</taxon>
        <taxon>Burkholderiales</taxon>
        <taxon>Sphaerotilaceae</taxon>
        <taxon>Pseudaquabacterium</taxon>
    </lineage>
</organism>
<accession>A0A480AM21</accession>
<feature type="domain" description="ABC-type transport auxiliary lipoprotein component" evidence="1">
    <location>
        <begin position="41"/>
        <end position="204"/>
    </location>
</feature>
<name>A0A480AM21_9BURK</name>
<dbReference type="SUPFAM" id="SSF159594">
    <property type="entry name" value="XCC0632-like"/>
    <property type="match status" value="1"/>
</dbReference>
<dbReference type="EMBL" id="BJCL01000003">
    <property type="protein sequence ID" value="GCL62624.1"/>
    <property type="molecule type" value="Genomic_DNA"/>
</dbReference>
<dbReference type="Gene3D" id="3.40.50.10610">
    <property type="entry name" value="ABC-type transport auxiliary lipoprotein component"/>
    <property type="match status" value="1"/>
</dbReference>
<comment type="caution">
    <text evidence="2">The sequence shown here is derived from an EMBL/GenBank/DDBJ whole genome shotgun (WGS) entry which is preliminary data.</text>
</comment>
<keyword evidence="3" id="KW-1185">Reference proteome</keyword>
<dbReference type="Pfam" id="PF03886">
    <property type="entry name" value="ABC_trans_aux"/>
    <property type="match status" value="1"/>
</dbReference>